<dbReference type="InterPro" id="IPR036527">
    <property type="entry name" value="SCP2_sterol-bd_dom_sf"/>
</dbReference>
<evidence type="ECO:0000313" key="6">
    <source>
        <dbReference type="EMBL" id="GHF30468.1"/>
    </source>
</evidence>
<dbReference type="Proteomes" id="UP000630923">
    <property type="component" value="Unassembled WGS sequence"/>
</dbReference>
<evidence type="ECO:0000256" key="3">
    <source>
        <dbReference type="ARBA" id="ARBA00022833"/>
    </source>
</evidence>
<gene>
    <name evidence="6" type="ORF">GCM10017044_27310</name>
</gene>
<dbReference type="Pfam" id="PF00753">
    <property type="entry name" value="Lactamase_B"/>
    <property type="match status" value="1"/>
</dbReference>
<dbReference type="Pfam" id="PF14864">
    <property type="entry name" value="Alkyl_sulf_C"/>
    <property type="match status" value="1"/>
</dbReference>
<dbReference type="InterPro" id="IPR038536">
    <property type="entry name" value="Alkyl/aryl-sulf_dimr_sf"/>
</dbReference>
<dbReference type="InterPro" id="IPR001279">
    <property type="entry name" value="Metallo-B-lactamas"/>
</dbReference>
<evidence type="ECO:0000256" key="4">
    <source>
        <dbReference type="ARBA" id="ARBA00033751"/>
    </source>
</evidence>
<dbReference type="InterPro" id="IPR036866">
    <property type="entry name" value="RibonucZ/Hydroxyglut_hydro"/>
</dbReference>
<dbReference type="Pfam" id="PF14863">
    <property type="entry name" value="Alkyl_sulf_dimr"/>
    <property type="match status" value="1"/>
</dbReference>
<keyword evidence="1" id="KW-0479">Metal-binding</keyword>
<evidence type="ECO:0000313" key="7">
    <source>
        <dbReference type="Proteomes" id="UP000630923"/>
    </source>
</evidence>
<dbReference type="GO" id="GO:0046872">
    <property type="term" value="F:metal ion binding"/>
    <property type="evidence" value="ECO:0007669"/>
    <property type="project" value="UniProtKB-KW"/>
</dbReference>
<organism evidence="6 7">
    <name type="scientific">Kordiimonas sediminis</name>
    <dbReference type="NCBI Taxonomy" id="1735581"/>
    <lineage>
        <taxon>Bacteria</taxon>
        <taxon>Pseudomonadati</taxon>
        <taxon>Pseudomonadota</taxon>
        <taxon>Alphaproteobacteria</taxon>
        <taxon>Kordiimonadales</taxon>
        <taxon>Kordiimonadaceae</taxon>
        <taxon>Kordiimonas</taxon>
    </lineage>
</organism>
<proteinExistence type="inferred from homology"/>
<sequence>MTVMYSINVNYKSETLMSRHALCRGLSALSITSMVMLAACSEQPMEPDFSDEFSIPPYLLEHWKLSEEKVTKVSGAPVWQFANVNGGIPNVSIIEGETGLIVVDTNISIEDGRRALELIREQTSKPVLAVIYTHHHIDHVGGASNFVSIEDAANGSVPVIAGKSFLREMQDENGVTAQIMGIRALYMYGNLLDPETDGRDFQVGIGGKVRPGKNGYVEPNTFVDGKLEMTIDGIDVILFETGGEAASHIAVYLPKYRAILSGDEIQGPTFPNLHSLRGTKPRDAEKWVTAIDRMRDYSPEYLIPSHGPVVEGATEIETILRTYRDAIQWTHDQSVRLMNAGYTGEEIANILTEVPEHLSITPWTREVYGTVRHSVRSYFTHYISWWDGDPTTLAPTPPPLKAERTIALMGGRTKVQSEAQKVLEAGDPQWAAELATLLIVTDNTDQSAKNIKARALRQLGYKTLNTNWRGFYLTGARELEGLIDSEAIQARFRKNLSTEAIATDRLLSLMRYRLVPEKAELKHIKVGFRFPDTNEAYTLELRNQILIIHPGVEDDVDSSLTLDRALYDRMVRQEISLAEELLSGSITITGSKLAVLDFFSSFDLEIHPINLVVR</sequence>
<dbReference type="Gene3D" id="1.25.40.880">
    <property type="entry name" value="Alkyl sulfatase, dimerisation domain"/>
    <property type="match status" value="1"/>
</dbReference>
<dbReference type="SUPFAM" id="SSF56281">
    <property type="entry name" value="Metallo-hydrolase/oxidoreductase"/>
    <property type="match status" value="1"/>
</dbReference>
<dbReference type="GO" id="GO:0046983">
    <property type="term" value="F:protein dimerization activity"/>
    <property type="evidence" value="ECO:0007669"/>
    <property type="project" value="InterPro"/>
</dbReference>
<dbReference type="Gene3D" id="3.60.15.30">
    <property type="entry name" value="Metallo-beta-lactamase domain"/>
    <property type="match status" value="1"/>
</dbReference>
<protein>
    <submittedName>
        <fullName evidence="6">Alkyl sulfatase</fullName>
    </submittedName>
</protein>
<keyword evidence="7" id="KW-1185">Reference proteome</keyword>
<dbReference type="InterPro" id="IPR052195">
    <property type="entry name" value="Bact_Alkyl/Aryl-Sulfatase"/>
</dbReference>
<feature type="domain" description="Metallo-beta-lactamase" evidence="5">
    <location>
        <begin position="88"/>
        <end position="306"/>
    </location>
</feature>
<dbReference type="InterPro" id="IPR029229">
    <property type="entry name" value="Alkyl_sulf_C"/>
</dbReference>
<dbReference type="PANTHER" id="PTHR43223">
    <property type="entry name" value="ALKYL/ARYL-SULFATASE"/>
    <property type="match status" value="1"/>
</dbReference>
<dbReference type="InterPro" id="IPR029228">
    <property type="entry name" value="Alkyl_sulf_dimr"/>
</dbReference>
<keyword evidence="2" id="KW-0378">Hydrolase</keyword>
<name>A0A919AXX7_9PROT</name>
<dbReference type="GO" id="GO:0018741">
    <property type="term" value="F:linear primary-alkylsulfatase activity"/>
    <property type="evidence" value="ECO:0007669"/>
    <property type="project" value="InterPro"/>
</dbReference>
<evidence type="ECO:0000259" key="5">
    <source>
        <dbReference type="SMART" id="SM00849"/>
    </source>
</evidence>
<accession>A0A919AXX7</accession>
<dbReference type="SUPFAM" id="SSF55718">
    <property type="entry name" value="SCP-like"/>
    <property type="match status" value="1"/>
</dbReference>
<dbReference type="EMBL" id="BNCI01000002">
    <property type="protein sequence ID" value="GHF30468.1"/>
    <property type="molecule type" value="Genomic_DNA"/>
</dbReference>
<dbReference type="InterPro" id="IPR044097">
    <property type="entry name" value="Bds1/SdsA1_MBL-fold"/>
</dbReference>
<dbReference type="Gene3D" id="3.30.1050.10">
    <property type="entry name" value="SCP2 sterol-binding domain"/>
    <property type="match status" value="1"/>
</dbReference>
<dbReference type="CDD" id="cd07710">
    <property type="entry name" value="arylsulfatase_Sdsa1-like_MBL-fold"/>
    <property type="match status" value="1"/>
</dbReference>
<reference evidence="6" key="2">
    <citation type="submission" date="2020-09" db="EMBL/GenBank/DDBJ databases">
        <authorList>
            <person name="Sun Q."/>
            <person name="Kim S."/>
        </authorList>
    </citation>
    <scope>NUCLEOTIDE SEQUENCE</scope>
    <source>
        <strain evidence="6">KCTC 42590</strain>
    </source>
</reference>
<dbReference type="GO" id="GO:0018909">
    <property type="term" value="P:dodecyl sulfate metabolic process"/>
    <property type="evidence" value="ECO:0007669"/>
    <property type="project" value="InterPro"/>
</dbReference>
<comment type="similarity">
    <text evidence="4">Belongs to the metallo-beta-lactamase superfamily. Type III sulfatase family.</text>
</comment>
<evidence type="ECO:0000256" key="1">
    <source>
        <dbReference type="ARBA" id="ARBA00022723"/>
    </source>
</evidence>
<reference evidence="6" key="1">
    <citation type="journal article" date="2014" name="Int. J. Syst. Evol. Microbiol.">
        <title>Complete genome sequence of Corynebacterium casei LMG S-19264T (=DSM 44701T), isolated from a smear-ripened cheese.</title>
        <authorList>
            <consortium name="US DOE Joint Genome Institute (JGI-PGF)"/>
            <person name="Walter F."/>
            <person name="Albersmeier A."/>
            <person name="Kalinowski J."/>
            <person name="Ruckert C."/>
        </authorList>
    </citation>
    <scope>NUCLEOTIDE SEQUENCE</scope>
    <source>
        <strain evidence="6">KCTC 42590</strain>
    </source>
</reference>
<dbReference type="SMART" id="SM00849">
    <property type="entry name" value="Lactamase_B"/>
    <property type="match status" value="1"/>
</dbReference>
<dbReference type="AlphaFoldDB" id="A0A919AXX7"/>
<evidence type="ECO:0000256" key="2">
    <source>
        <dbReference type="ARBA" id="ARBA00022801"/>
    </source>
</evidence>
<dbReference type="PANTHER" id="PTHR43223:SF2">
    <property type="entry name" value="METALLO-BETA-LACTAMASE DOMAIN-CONTAINING PROTEIN"/>
    <property type="match status" value="1"/>
</dbReference>
<comment type="caution">
    <text evidence="6">The sequence shown here is derived from an EMBL/GenBank/DDBJ whole genome shotgun (WGS) entry which is preliminary data.</text>
</comment>
<keyword evidence="3" id="KW-0862">Zinc</keyword>